<comment type="caution">
    <text evidence="2">The sequence shown here is derived from an EMBL/GenBank/DDBJ whole genome shotgun (WGS) entry which is preliminary data.</text>
</comment>
<protein>
    <submittedName>
        <fullName evidence="2">Uncharacterized protein</fullName>
    </submittedName>
</protein>
<dbReference type="AlphaFoldDB" id="A0A427XP60"/>
<feature type="compositionally biased region" description="Low complexity" evidence="1">
    <location>
        <begin position="29"/>
        <end position="41"/>
    </location>
</feature>
<dbReference type="GeneID" id="39593727"/>
<feature type="compositionally biased region" description="Polar residues" evidence="1">
    <location>
        <begin position="42"/>
        <end position="52"/>
    </location>
</feature>
<reference evidence="2 3" key="1">
    <citation type="submission" date="2018-11" db="EMBL/GenBank/DDBJ databases">
        <title>Genome sequence of Apiotrichum porosum DSM 27194.</title>
        <authorList>
            <person name="Aliyu H."/>
            <person name="Gorte O."/>
            <person name="Ochsenreither K."/>
        </authorList>
    </citation>
    <scope>NUCLEOTIDE SEQUENCE [LARGE SCALE GENOMIC DNA]</scope>
    <source>
        <strain evidence="2 3">DSM 27194</strain>
    </source>
</reference>
<organism evidence="2 3">
    <name type="scientific">Apiotrichum porosum</name>
    <dbReference type="NCBI Taxonomy" id="105984"/>
    <lineage>
        <taxon>Eukaryota</taxon>
        <taxon>Fungi</taxon>
        <taxon>Dikarya</taxon>
        <taxon>Basidiomycota</taxon>
        <taxon>Agaricomycotina</taxon>
        <taxon>Tremellomycetes</taxon>
        <taxon>Trichosporonales</taxon>
        <taxon>Trichosporonaceae</taxon>
        <taxon>Apiotrichum</taxon>
    </lineage>
</organism>
<dbReference type="EMBL" id="RSCE01000008">
    <property type="protein sequence ID" value="RSH80602.1"/>
    <property type="molecule type" value="Genomic_DNA"/>
</dbReference>
<evidence type="ECO:0000313" key="2">
    <source>
        <dbReference type="EMBL" id="RSH80602.1"/>
    </source>
</evidence>
<evidence type="ECO:0000313" key="3">
    <source>
        <dbReference type="Proteomes" id="UP000279236"/>
    </source>
</evidence>
<gene>
    <name evidence="2" type="ORF">EHS24_009184</name>
</gene>
<feature type="region of interest" description="Disordered" evidence="1">
    <location>
        <begin position="1"/>
        <end position="56"/>
    </location>
</feature>
<sequence>MSPNSTPHGVPELQQGLYKGQRGVDRLASSPSSTQSNSTTTPRISPHSQPISSRAAPNAIEIAHAILQHALDIGKSTLITG</sequence>
<proteinExistence type="predicted"/>
<keyword evidence="3" id="KW-1185">Reference proteome</keyword>
<dbReference type="RefSeq" id="XP_028475549.1">
    <property type="nucleotide sequence ID" value="XM_028624477.1"/>
</dbReference>
<evidence type="ECO:0000256" key="1">
    <source>
        <dbReference type="SAM" id="MobiDB-lite"/>
    </source>
</evidence>
<accession>A0A427XP60</accession>
<name>A0A427XP60_9TREE</name>
<dbReference type="Proteomes" id="UP000279236">
    <property type="component" value="Unassembled WGS sequence"/>
</dbReference>